<keyword evidence="2" id="KW-1185">Reference proteome</keyword>
<reference evidence="1 2" key="1">
    <citation type="submission" date="2021-06" db="EMBL/GenBank/DDBJ databases">
        <title>Caerostris darwini draft genome.</title>
        <authorList>
            <person name="Kono N."/>
            <person name="Arakawa K."/>
        </authorList>
    </citation>
    <scope>NUCLEOTIDE SEQUENCE [LARGE SCALE GENOMIC DNA]</scope>
</reference>
<evidence type="ECO:0000313" key="1">
    <source>
        <dbReference type="EMBL" id="GIY53352.1"/>
    </source>
</evidence>
<dbReference type="EMBL" id="BPLQ01010754">
    <property type="protein sequence ID" value="GIY53352.1"/>
    <property type="molecule type" value="Genomic_DNA"/>
</dbReference>
<dbReference type="AlphaFoldDB" id="A0AAV4U6G1"/>
<proteinExistence type="predicted"/>
<comment type="caution">
    <text evidence="1">The sequence shown here is derived from an EMBL/GenBank/DDBJ whole genome shotgun (WGS) entry which is preliminary data.</text>
</comment>
<evidence type="ECO:0008006" key="3">
    <source>
        <dbReference type="Google" id="ProtNLM"/>
    </source>
</evidence>
<protein>
    <recommendedName>
        <fullName evidence="3">Noggin</fullName>
    </recommendedName>
</protein>
<evidence type="ECO:0000313" key="2">
    <source>
        <dbReference type="Proteomes" id="UP001054837"/>
    </source>
</evidence>
<organism evidence="1 2">
    <name type="scientific">Caerostris darwini</name>
    <dbReference type="NCBI Taxonomy" id="1538125"/>
    <lineage>
        <taxon>Eukaryota</taxon>
        <taxon>Metazoa</taxon>
        <taxon>Ecdysozoa</taxon>
        <taxon>Arthropoda</taxon>
        <taxon>Chelicerata</taxon>
        <taxon>Arachnida</taxon>
        <taxon>Araneae</taxon>
        <taxon>Araneomorphae</taxon>
        <taxon>Entelegynae</taxon>
        <taxon>Araneoidea</taxon>
        <taxon>Araneidae</taxon>
        <taxon>Caerostris</taxon>
    </lineage>
</organism>
<sequence>MHHLLHLQLQHIPPSTPYPCCGYRDQVLGNRQSSLLPSKPPPPKITKSTLPHKYKINWVSIDKSSPPLRVLRARINTHPACHAKKALCTTDHQPQSEVETYRLKDWSQIRTVISRWRPFPEVLCLRCACGGNG</sequence>
<dbReference type="Proteomes" id="UP001054837">
    <property type="component" value="Unassembled WGS sequence"/>
</dbReference>
<accession>A0AAV4U6G1</accession>
<gene>
    <name evidence="1" type="ORF">CDAR_39651</name>
</gene>
<name>A0AAV4U6G1_9ARAC</name>